<dbReference type="InterPro" id="IPR041577">
    <property type="entry name" value="RT_RNaseH_2"/>
</dbReference>
<organism evidence="8 9">
    <name type="scientific">Hemibagrus guttatus</name>
    <dbReference type="NCBI Taxonomy" id="175788"/>
    <lineage>
        <taxon>Eukaryota</taxon>
        <taxon>Metazoa</taxon>
        <taxon>Chordata</taxon>
        <taxon>Craniata</taxon>
        <taxon>Vertebrata</taxon>
        <taxon>Euteleostomi</taxon>
        <taxon>Actinopterygii</taxon>
        <taxon>Neopterygii</taxon>
        <taxon>Teleostei</taxon>
        <taxon>Ostariophysi</taxon>
        <taxon>Siluriformes</taxon>
        <taxon>Bagridae</taxon>
        <taxon>Hemibagrus</taxon>
    </lineage>
</organism>
<dbReference type="Proteomes" id="UP001274896">
    <property type="component" value="Unassembled WGS sequence"/>
</dbReference>
<dbReference type="AlphaFoldDB" id="A0AAE0RAP4"/>
<dbReference type="InterPro" id="IPR001584">
    <property type="entry name" value="Integrase_cat-core"/>
</dbReference>
<dbReference type="InterPro" id="IPR043502">
    <property type="entry name" value="DNA/RNA_pol_sf"/>
</dbReference>
<evidence type="ECO:0000259" key="7">
    <source>
        <dbReference type="PROSITE" id="PS50994"/>
    </source>
</evidence>
<evidence type="ECO:0000256" key="4">
    <source>
        <dbReference type="ARBA" id="ARBA00023268"/>
    </source>
</evidence>
<dbReference type="InterPro" id="IPR023780">
    <property type="entry name" value="Chromo_domain"/>
</dbReference>
<comment type="subcellular location">
    <subcellularLocation>
        <location evidence="1">Nucleus</location>
    </subcellularLocation>
</comment>
<dbReference type="EC" id="3.1.26.4" evidence="3"/>
<accession>A0AAE0RAP4</accession>
<dbReference type="PROSITE" id="PS50013">
    <property type="entry name" value="CHROMO_2"/>
    <property type="match status" value="1"/>
</dbReference>
<evidence type="ECO:0000256" key="1">
    <source>
        <dbReference type="ARBA" id="ARBA00004123"/>
    </source>
</evidence>
<evidence type="ECO:0000259" key="6">
    <source>
        <dbReference type="PROSITE" id="PS50013"/>
    </source>
</evidence>
<dbReference type="SUPFAM" id="SSF53098">
    <property type="entry name" value="Ribonuclease H-like"/>
    <property type="match status" value="1"/>
</dbReference>
<evidence type="ECO:0000313" key="8">
    <source>
        <dbReference type="EMBL" id="KAK3548969.1"/>
    </source>
</evidence>
<dbReference type="InterPro" id="IPR043128">
    <property type="entry name" value="Rev_trsase/Diguanyl_cyclase"/>
</dbReference>
<dbReference type="GO" id="GO:0015074">
    <property type="term" value="P:DNA integration"/>
    <property type="evidence" value="ECO:0007669"/>
    <property type="project" value="InterPro"/>
</dbReference>
<comment type="caution">
    <text evidence="8">The sequence shown here is derived from an EMBL/GenBank/DDBJ whole genome shotgun (WGS) entry which is preliminary data.</text>
</comment>
<feature type="non-terminal residue" evidence="8">
    <location>
        <position position="645"/>
    </location>
</feature>
<dbReference type="Pfam" id="PF00078">
    <property type="entry name" value="RVT_1"/>
    <property type="match status" value="1"/>
</dbReference>
<dbReference type="SMART" id="SM00298">
    <property type="entry name" value="CHROMO"/>
    <property type="match status" value="1"/>
</dbReference>
<dbReference type="FunFam" id="3.30.70.270:FF:000020">
    <property type="entry name" value="Transposon Tf2-6 polyprotein-like Protein"/>
    <property type="match status" value="1"/>
</dbReference>
<reference evidence="8" key="1">
    <citation type="submission" date="2023-06" db="EMBL/GenBank/DDBJ databases">
        <title>Male Hemibagrus guttatus genome.</title>
        <authorList>
            <person name="Bian C."/>
        </authorList>
    </citation>
    <scope>NUCLEOTIDE SEQUENCE</scope>
    <source>
        <strain evidence="8">Male_cb2023</strain>
        <tissue evidence="8">Muscle</tissue>
    </source>
</reference>
<sequence length="645" mass="73473">PAHGSDSIRRRRRAATEYFAYYGPQRSYEPSLSGKERSFAPSRIRSRSCKTSYRELAKLTCLRWSLLQLLPSCHHHHADILDKFVIVYIDDILVYSMSFEEHVCHVRTVLTRLLQNHLYVKGEKCKFHCIKITFLGYVISQQGVEMDQTKVRAVTEWPEPTTVRELQCFLGFAIFYQRFIRNYSSIAGPLTSLLKGKPRRLVWNETAREAFVWLRTSFTTAPILCHPEPNLPFIVEVDASSSGIGAVLSQQRGTPEKLHPCAFYSRKLTMAKANYDVGNRELLSIKASLEEWRMYRKLVPMKGLTTAMQTAEALFQHMFHNFGLPANIISDRGSQFTSGVWRSFCEQLGIRISLSSGYHPRSNGQAELLNQEIERFLQSYCSREQHRWSEFLPWAEYAQNSLTHSSTGLTPFQCVSGYQPPLFPWSGEPSNILAVAEWSCLSKEVWEWAHIHLQRVIRRQKRQADQRRRPHPSYTVGQSVWLSTHNLKLKLPCRKLTPKFIGPFKIVRQVSATASSFPPHTVSVPPSMSTSLLKPVHPCQRNSPGCEPPLPLDIDGAPAYIVSALLNSRQVRSRLQYLVHWEGYGPEEHSWVNAADILDPALAEDFHRAHPSKPASRARGRPCRRTTGGVPGGRGYVTSPPRSGH</sequence>
<protein>
    <recommendedName>
        <fullName evidence="3">ribonuclease H</fullName>
        <ecNumber evidence="3">3.1.26.4</ecNumber>
    </recommendedName>
</protein>
<dbReference type="InterPro" id="IPR036397">
    <property type="entry name" value="RNaseH_sf"/>
</dbReference>
<dbReference type="Gene3D" id="3.30.420.10">
    <property type="entry name" value="Ribonuclease H-like superfamily/Ribonuclease H"/>
    <property type="match status" value="1"/>
</dbReference>
<proteinExistence type="inferred from homology"/>
<dbReference type="InterPro" id="IPR016197">
    <property type="entry name" value="Chromo-like_dom_sf"/>
</dbReference>
<dbReference type="Pfam" id="PF17919">
    <property type="entry name" value="RT_RNaseH_2"/>
    <property type="match status" value="1"/>
</dbReference>
<evidence type="ECO:0000313" key="9">
    <source>
        <dbReference type="Proteomes" id="UP001274896"/>
    </source>
</evidence>
<keyword evidence="4" id="KW-0511">Multifunctional enzyme</keyword>
<feature type="domain" description="Integrase catalytic" evidence="7">
    <location>
        <begin position="256"/>
        <end position="419"/>
    </location>
</feature>
<dbReference type="InterPro" id="IPR012337">
    <property type="entry name" value="RNaseH-like_sf"/>
</dbReference>
<dbReference type="Gene3D" id="2.40.50.40">
    <property type="match status" value="1"/>
</dbReference>
<evidence type="ECO:0000256" key="3">
    <source>
        <dbReference type="ARBA" id="ARBA00012180"/>
    </source>
</evidence>
<dbReference type="SUPFAM" id="SSF54160">
    <property type="entry name" value="Chromo domain-like"/>
    <property type="match status" value="1"/>
</dbReference>
<dbReference type="PANTHER" id="PTHR37984">
    <property type="entry name" value="PROTEIN CBG26694"/>
    <property type="match status" value="1"/>
</dbReference>
<dbReference type="Pfam" id="PF00385">
    <property type="entry name" value="Chromo"/>
    <property type="match status" value="1"/>
</dbReference>
<dbReference type="GO" id="GO:0003676">
    <property type="term" value="F:nucleic acid binding"/>
    <property type="evidence" value="ECO:0007669"/>
    <property type="project" value="InterPro"/>
</dbReference>
<gene>
    <name evidence="8" type="ORF">QTP70_022645</name>
</gene>
<dbReference type="SUPFAM" id="SSF56672">
    <property type="entry name" value="DNA/RNA polymerases"/>
    <property type="match status" value="1"/>
</dbReference>
<dbReference type="EMBL" id="JAUCMX010000004">
    <property type="protein sequence ID" value="KAK3548969.1"/>
    <property type="molecule type" value="Genomic_DNA"/>
</dbReference>
<feature type="domain" description="Chromo" evidence="6">
    <location>
        <begin position="560"/>
        <end position="618"/>
    </location>
</feature>
<dbReference type="GO" id="GO:0004523">
    <property type="term" value="F:RNA-DNA hybrid ribonuclease activity"/>
    <property type="evidence" value="ECO:0007669"/>
    <property type="project" value="UniProtKB-EC"/>
</dbReference>
<evidence type="ECO:0000256" key="2">
    <source>
        <dbReference type="ARBA" id="ARBA00010879"/>
    </source>
</evidence>
<name>A0AAE0RAP4_9TELE</name>
<evidence type="ECO:0000256" key="5">
    <source>
        <dbReference type="SAM" id="MobiDB-lite"/>
    </source>
</evidence>
<feature type="region of interest" description="Disordered" evidence="5">
    <location>
        <begin position="610"/>
        <end position="645"/>
    </location>
</feature>
<dbReference type="PROSITE" id="PS50994">
    <property type="entry name" value="INTEGRASE"/>
    <property type="match status" value="1"/>
</dbReference>
<keyword evidence="9" id="KW-1185">Reference proteome</keyword>
<dbReference type="PANTHER" id="PTHR37984:SF5">
    <property type="entry name" value="PROTEIN NYNRIN-LIKE"/>
    <property type="match status" value="1"/>
</dbReference>
<dbReference type="InterPro" id="IPR000953">
    <property type="entry name" value="Chromo/chromo_shadow_dom"/>
</dbReference>
<comment type="similarity">
    <text evidence="2">Belongs to the beta type-B retroviral polymerase family. HERV class-II K(HML-2) pol subfamily.</text>
</comment>
<dbReference type="GO" id="GO:0005634">
    <property type="term" value="C:nucleus"/>
    <property type="evidence" value="ECO:0007669"/>
    <property type="project" value="UniProtKB-SubCell"/>
</dbReference>
<dbReference type="InterPro" id="IPR050951">
    <property type="entry name" value="Retrovirus_Pol_polyprotein"/>
</dbReference>
<dbReference type="Gene3D" id="3.30.70.270">
    <property type="match status" value="2"/>
</dbReference>
<dbReference type="InterPro" id="IPR000477">
    <property type="entry name" value="RT_dom"/>
</dbReference>